<evidence type="ECO:0000313" key="1">
    <source>
        <dbReference type="EMBL" id="RCS54520.1"/>
    </source>
</evidence>
<protein>
    <submittedName>
        <fullName evidence="1">Uncharacterized protein</fullName>
    </submittedName>
</protein>
<sequence length="165" mass="19081">MVYTAIGRRLRYPISLATTNQHVFCRWDGDESFCFEPASQGFNAPTEDYYRKWPFPITPKQEQDYGHIRPQTQQEEFAMLAGQRANCLMDNFQFESAVEALACAKQLAPSNAIYHNSYKRGFYTAQLWNELQKFRQLSKKMPFQSAIGLAALELRGDAIETFVQM</sequence>
<evidence type="ECO:0000313" key="2">
    <source>
        <dbReference type="Proteomes" id="UP000253562"/>
    </source>
</evidence>
<gene>
    <name evidence="1" type="ORF">DTL42_05105</name>
</gene>
<dbReference type="AlphaFoldDB" id="A0A368KVR7"/>
<dbReference type="Proteomes" id="UP000253562">
    <property type="component" value="Unassembled WGS sequence"/>
</dbReference>
<dbReference type="EMBL" id="QPEX01000010">
    <property type="protein sequence ID" value="RCS54520.1"/>
    <property type="molecule type" value="Genomic_DNA"/>
</dbReference>
<name>A0A368KVR7_9BACT</name>
<reference evidence="1 2" key="1">
    <citation type="submission" date="2018-07" db="EMBL/GenBank/DDBJ databases">
        <title>Comparative genomes isolates from brazilian mangrove.</title>
        <authorList>
            <person name="De Araujo J.E."/>
            <person name="Taketani R.G."/>
            <person name="Silva M.C.P."/>
            <person name="Lourenco M.V."/>
            <person name="Oliveira V.M."/>
            <person name="Andreote F.D."/>
        </authorList>
    </citation>
    <scope>NUCLEOTIDE SEQUENCE [LARGE SCALE GENOMIC DNA]</scope>
    <source>
        <strain evidence="1 2">HEX PRIS-MGV</strain>
    </source>
</reference>
<comment type="caution">
    <text evidence="1">The sequence shown here is derived from an EMBL/GenBank/DDBJ whole genome shotgun (WGS) entry which is preliminary data.</text>
</comment>
<organism evidence="1 2">
    <name type="scientific">Bremerella cremea</name>
    <dbReference type="NCBI Taxonomy" id="1031537"/>
    <lineage>
        <taxon>Bacteria</taxon>
        <taxon>Pseudomonadati</taxon>
        <taxon>Planctomycetota</taxon>
        <taxon>Planctomycetia</taxon>
        <taxon>Pirellulales</taxon>
        <taxon>Pirellulaceae</taxon>
        <taxon>Bremerella</taxon>
    </lineage>
</organism>
<proteinExistence type="predicted"/>
<accession>A0A368KVR7</accession>